<keyword evidence="2" id="KW-1133">Transmembrane helix</keyword>
<evidence type="ECO:0000313" key="3">
    <source>
        <dbReference type="EMBL" id="KKR31508.1"/>
    </source>
</evidence>
<feature type="transmembrane region" description="Helical" evidence="2">
    <location>
        <begin position="54"/>
        <end position="78"/>
    </location>
</feature>
<evidence type="ECO:0000256" key="1">
    <source>
        <dbReference type="SAM" id="MobiDB-lite"/>
    </source>
</evidence>
<gene>
    <name evidence="3" type="ORF">UT64_C0058G0001</name>
</gene>
<proteinExistence type="predicted"/>
<reference evidence="3 4" key="1">
    <citation type="journal article" date="2015" name="Nature">
        <title>rRNA introns, odd ribosomes, and small enigmatic genomes across a large radiation of phyla.</title>
        <authorList>
            <person name="Brown C.T."/>
            <person name="Hug L.A."/>
            <person name="Thomas B.C."/>
            <person name="Sharon I."/>
            <person name="Castelle C.J."/>
            <person name="Singh A."/>
            <person name="Wilkins M.J."/>
            <person name="Williams K.H."/>
            <person name="Banfield J.F."/>
        </authorList>
    </citation>
    <scope>NUCLEOTIDE SEQUENCE [LARGE SCALE GENOMIC DNA]</scope>
</reference>
<dbReference type="Proteomes" id="UP000034137">
    <property type="component" value="Unassembled WGS sequence"/>
</dbReference>
<evidence type="ECO:0000313" key="4">
    <source>
        <dbReference type="Proteomes" id="UP000034137"/>
    </source>
</evidence>
<comment type="caution">
    <text evidence="3">The sequence shown here is derived from an EMBL/GenBank/DDBJ whole genome shotgun (WGS) entry which is preliminary data.</text>
</comment>
<keyword evidence="2" id="KW-0812">Transmembrane</keyword>
<sequence>MEQEIKTEEKKPELGNDELSPKELKELMEKNLELTKEIHEMTHKIKSYITFQKILSFIYLFLIVMPIILGALFLPPIFKNLFSQYSELMNPGSGSLNIGDFFKQELEKTTE</sequence>
<keyword evidence="2" id="KW-0472">Membrane</keyword>
<dbReference type="AlphaFoldDB" id="A0A0G0PUA6"/>
<accession>A0A0G0PUA6</accession>
<organism evidence="3 4">
    <name type="scientific">Candidatus Falkowbacteria bacterium GW2011_GWF2_39_8</name>
    <dbReference type="NCBI Taxonomy" id="1618642"/>
    <lineage>
        <taxon>Bacteria</taxon>
        <taxon>Candidatus Falkowiibacteriota</taxon>
    </lineage>
</organism>
<protein>
    <submittedName>
        <fullName evidence="3">Uncharacterized protein</fullName>
    </submittedName>
</protein>
<name>A0A0G0PUA6_9BACT</name>
<feature type="region of interest" description="Disordered" evidence="1">
    <location>
        <begin position="1"/>
        <end position="21"/>
    </location>
</feature>
<evidence type="ECO:0000256" key="2">
    <source>
        <dbReference type="SAM" id="Phobius"/>
    </source>
</evidence>
<dbReference type="EMBL" id="LBXO01000058">
    <property type="protein sequence ID" value="KKR31508.1"/>
    <property type="molecule type" value="Genomic_DNA"/>
</dbReference>